<protein>
    <submittedName>
        <fullName evidence="2">Uncharacterized protein</fullName>
    </submittedName>
</protein>
<dbReference type="AlphaFoldDB" id="J9G0J4"/>
<feature type="region of interest" description="Disordered" evidence="1">
    <location>
        <begin position="53"/>
        <end position="80"/>
    </location>
</feature>
<comment type="caution">
    <text evidence="2">The sequence shown here is derived from an EMBL/GenBank/DDBJ whole genome shotgun (WGS) entry which is preliminary data.</text>
</comment>
<evidence type="ECO:0000256" key="1">
    <source>
        <dbReference type="SAM" id="MobiDB-lite"/>
    </source>
</evidence>
<evidence type="ECO:0000313" key="2">
    <source>
        <dbReference type="EMBL" id="EJX00359.1"/>
    </source>
</evidence>
<proteinExistence type="predicted"/>
<organism evidence="2">
    <name type="scientific">gut metagenome</name>
    <dbReference type="NCBI Taxonomy" id="749906"/>
    <lineage>
        <taxon>unclassified sequences</taxon>
        <taxon>metagenomes</taxon>
        <taxon>organismal metagenomes</taxon>
    </lineage>
</organism>
<reference evidence="2" key="1">
    <citation type="journal article" date="2012" name="PLoS ONE">
        <title>Gene sets for utilization of primary and secondary nutrition supplies in the distal gut of endangered iberian lynx.</title>
        <authorList>
            <person name="Alcaide M."/>
            <person name="Messina E."/>
            <person name="Richter M."/>
            <person name="Bargiela R."/>
            <person name="Peplies J."/>
            <person name="Huws S.A."/>
            <person name="Newbold C.J."/>
            <person name="Golyshin P.N."/>
            <person name="Simon M.A."/>
            <person name="Lopez G."/>
            <person name="Yakimov M.M."/>
            <person name="Ferrer M."/>
        </authorList>
    </citation>
    <scope>NUCLEOTIDE SEQUENCE</scope>
</reference>
<accession>J9G0J4</accession>
<name>J9G0J4_9ZZZZ</name>
<feature type="region of interest" description="Disordered" evidence="1">
    <location>
        <begin position="1"/>
        <end position="21"/>
    </location>
</feature>
<dbReference type="EMBL" id="AMCI01003416">
    <property type="protein sequence ID" value="EJX00359.1"/>
    <property type="molecule type" value="Genomic_DNA"/>
</dbReference>
<gene>
    <name evidence="2" type="ORF">EVA_11534</name>
</gene>
<sequence>MAAATPMRGRRDLEPLDGPPGLLAGAQVLDHNLVRQERLVDDDELAPRVVQLERRHPRDGIAPLDDALGHGELPSYVGHP</sequence>
<feature type="non-terminal residue" evidence="2">
    <location>
        <position position="80"/>
    </location>
</feature>